<evidence type="ECO:0000313" key="3">
    <source>
        <dbReference type="Proteomes" id="UP000030960"/>
    </source>
</evidence>
<dbReference type="Proteomes" id="UP000030960">
    <property type="component" value="Unassembled WGS sequence"/>
</dbReference>
<accession>A0A0B3SPW4</accession>
<keyword evidence="2" id="KW-0966">Cell projection</keyword>
<keyword evidence="3" id="KW-1185">Reference proteome</keyword>
<dbReference type="OrthoDB" id="7312911at2"/>
<organism evidence="2 3">
    <name type="scientific">Mameliella alba</name>
    <dbReference type="NCBI Taxonomy" id="561184"/>
    <lineage>
        <taxon>Bacteria</taxon>
        <taxon>Pseudomonadati</taxon>
        <taxon>Pseudomonadota</taxon>
        <taxon>Alphaproteobacteria</taxon>
        <taxon>Rhodobacterales</taxon>
        <taxon>Roseobacteraceae</taxon>
        <taxon>Mameliella</taxon>
    </lineage>
</organism>
<dbReference type="STRING" id="561184.SAMN05216376_109129"/>
<dbReference type="AlphaFoldDB" id="A0A0B3SPW4"/>
<dbReference type="InterPro" id="IPR046358">
    <property type="entry name" value="Flagellin_C"/>
</dbReference>
<comment type="caution">
    <text evidence="2">The sequence shown here is derived from an EMBL/GenBank/DDBJ whole genome shotgun (WGS) entry which is preliminary data.</text>
</comment>
<dbReference type="RefSeq" id="WP_043142886.1">
    <property type="nucleotide sequence ID" value="NZ_JSUQ01000011.1"/>
</dbReference>
<protein>
    <submittedName>
        <fullName evidence="2">Flagellar hook-associated protein FlgL family protein</fullName>
    </submittedName>
</protein>
<keyword evidence="2" id="KW-0282">Flagellum</keyword>
<dbReference type="SUPFAM" id="SSF64518">
    <property type="entry name" value="Phase 1 flagellin"/>
    <property type="match status" value="1"/>
</dbReference>
<keyword evidence="2" id="KW-0969">Cilium</keyword>
<name>A0A0B3SPW4_9RHOB</name>
<evidence type="ECO:0000259" key="1">
    <source>
        <dbReference type="Pfam" id="PF00700"/>
    </source>
</evidence>
<gene>
    <name evidence="2" type="ORF">OA50_02934</name>
</gene>
<evidence type="ECO:0000313" key="2">
    <source>
        <dbReference type="EMBL" id="KHQ52459.1"/>
    </source>
</evidence>
<proteinExistence type="predicted"/>
<sequence>MEVIGDMARALVLRTNQVRLRQEMDQLAVEVATGFVKDAGQHLHGDLTGLQSIDRSLARLDTYRVNTTEATFLSGTMQTALSEIQDRSETLSQSLIAAELTPNSALLSTMSDDAENALGQVLNGLNRSVAGRFLFSGTATDREAVQGVDDVLNAARTALSGQTDMAGIEAALDSFFGAGGTYETTVYQGSNTGLAPLKLSETESANLDIRATDPVFREVLKPMIMAALATDGTLGLSQDVQIEMLTTAGQDLLAAQQDVVELRAGLGALEARVEETTARNSAEHTATNIARLDLVGTDQYYTASRYENIRTQLESLYTITARSQRLSLAEFL</sequence>
<dbReference type="Pfam" id="PF00700">
    <property type="entry name" value="Flagellin_C"/>
    <property type="match status" value="1"/>
</dbReference>
<dbReference type="EMBL" id="JSUQ01000011">
    <property type="protein sequence ID" value="KHQ52459.1"/>
    <property type="molecule type" value="Genomic_DNA"/>
</dbReference>
<dbReference type="Gene3D" id="1.20.1330.10">
    <property type="entry name" value="f41 fragment of flagellin, N-terminal domain"/>
    <property type="match status" value="1"/>
</dbReference>
<reference evidence="2 3" key="1">
    <citation type="submission" date="2014-10" db="EMBL/GenBank/DDBJ databases">
        <title>Genome sequence of Ponticoccus sp. strain UMTAT08 isolated from clonal culture of toxic dinoflagellate Alexandrium tamiyavanichii.</title>
        <authorList>
            <person name="Gan H.Y."/>
            <person name="Muhd D.-D."/>
            <person name="Mohd Noor M.E."/>
            <person name="Yeong Y.S."/>
            <person name="Usup G."/>
        </authorList>
    </citation>
    <scope>NUCLEOTIDE SEQUENCE [LARGE SCALE GENOMIC DNA]</scope>
    <source>
        <strain evidence="2 3">UMTAT08</strain>
    </source>
</reference>
<feature type="domain" description="Flagellin C-terminal" evidence="1">
    <location>
        <begin position="255"/>
        <end position="332"/>
    </location>
</feature>